<sequence length="338" mass="34613">MSTQDATSTLAGGSATFAGGLSVGKTAIVGTLLQVPAIQLSSTIDFSSPGSIDKVTANYTSTENLNFFNNSSTTLNIHNGNSLGHSSTQKKLIIGYGSSSTHTITSFASGSGTVRDITMTTFGNTDQIRRYASDGSVSTSGVMRALSTQDSVSGPGNEALQVSGGIFVGMTANVAGVLIVGSGNVGGILTLNGTCPWQFSSVNAQNLLFQLLSGNTAFKITNSNSNDILSINTNVPVISSHSQFVVSSSSVKALPIQSSSSQQLFTFDTVNNILDVANGSVVNLGTPQSSNDAATKPYVDNLIKGLSLEASVMAASPVNVDLTQALFTTDSVSLDPGV</sequence>
<dbReference type="EMBL" id="KZ995239">
    <property type="protein sequence ID" value="RKO91082.1"/>
    <property type="molecule type" value="Genomic_DNA"/>
</dbReference>
<evidence type="ECO:0000313" key="1">
    <source>
        <dbReference type="EMBL" id="RKO91082.1"/>
    </source>
</evidence>
<proteinExistence type="predicted"/>
<accession>A0A4P9WF99</accession>
<keyword evidence="2" id="KW-1185">Reference proteome</keyword>
<evidence type="ECO:0000313" key="2">
    <source>
        <dbReference type="Proteomes" id="UP000269721"/>
    </source>
</evidence>
<dbReference type="AlphaFoldDB" id="A0A4P9WF99"/>
<dbReference type="Proteomes" id="UP000269721">
    <property type="component" value="Unassembled WGS sequence"/>
</dbReference>
<gene>
    <name evidence="1" type="ORF">BDK51DRAFT_45636</name>
</gene>
<reference evidence="2" key="1">
    <citation type="journal article" date="2018" name="Nat. Microbiol.">
        <title>Leveraging single-cell genomics to expand the fungal tree of life.</title>
        <authorList>
            <person name="Ahrendt S.R."/>
            <person name="Quandt C.A."/>
            <person name="Ciobanu D."/>
            <person name="Clum A."/>
            <person name="Salamov A."/>
            <person name="Andreopoulos B."/>
            <person name="Cheng J.F."/>
            <person name="Woyke T."/>
            <person name="Pelin A."/>
            <person name="Henrissat B."/>
            <person name="Reynolds N.K."/>
            <person name="Benny G.L."/>
            <person name="Smith M.E."/>
            <person name="James T.Y."/>
            <person name="Grigoriev I.V."/>
        </authorList>
    </citation>
    <scope>NUCLEOTIDE SEQUENCE [LARGE SCALE GENOMIC DNA]</scope>
</reference>
<name>A0A4P9WF99_9FUNG</name>
<organism evidence="1 2">
    <name type="scientific">Blyttiomyces helicus</name>
    <dbReference type="NCBI Taxonomy" id="388810"/>
    <lineage>
        <taxon>Eukaryota</taxon>
        <taxon>Fungi</taxon>
        <taxon>Fungi incertae sedis</taxon>
        <taxon>Chytridiomycota</taxon>
        <taxon>Chytridiomycota incertae sedis</taxon>
        <taxon>Chytridiomycetes</taxon>
        <taxon>Chytridiomycetes incertae sedis</taxon>
        <taxon>Blyttiomyces</taxon>
    </lineage>
</organism>
<protein>
    <submittedName>
        <fullName evidence="1">Uncharacterized protein</fullName>
    </submittedName>
</protein>